<protein>
    <submittedName>
        <fullName evidence="1">Uncharacterized protein</fullName>
    </submittedName>
</protein>
<keyword evidence="2" id="KW-1185">Reference proteome</keyword>
<dbReference type="Proteomes" id="UP000233551">
    <property type="component" value="Unassembled WGS sequence"/>
</dbReference>
<evidence type="ECO:0000313" key="1">
    <source>
        <dbReference type="EMBL" id="PKI41851.1"/>
    </source>
</evidence>
<gene>
    <name evidence="1" type="ORF">CRG98_037756</name>
</gene>
<comment type="caution">
    <text evidence="1">The sequence shown here is derived from an EMBL/GenBank/DDBJ whole genome shotgun (WGS) entry which is preliminary data.</text>
</comment>
<evidence type="ECO:0000313" key="2">
    <source>
        <dbReference type="Proteomes" id="UP000233551"/>
    </source>
</evidence>
<reference evidence="1 2" key="1">
    <citation type="submission" date="2017-11" db="EMBL/GenBank/DDBJ databases">
        <title>De-novo sequencing of pomegranate (Punica granatum L.) genome.</title>
        <authorList>
            <person name="Akparov Z."/>
            <person name="Amiraslanov A."/>
            <person name="Hajiyeva S."/>
            <person name="Abbasov M."/>
            <person name="Kaur K."/>
            <person name="Hamwieh A."/>
            <person name="Solovyev V."/>
            <person name="Salamov A."/>
            <person name="Braich B."/>
            <person name="Kosarev P."/>
            <person name="Mahmoud A."/>
            <person name="Hajiyev E."/>
            <person name="Babayeva S."/>
            <person name="Izzatullayeva V."/>
            <person name="Mammadov A."/>
            <person name="Mammadov A."/>
            <person name="Sharifova S."/>
            <person name="Ojaghi J."/>
            <person name="Eynullazada K."/>
            <person name="Bayramov B."/>
            <person name="Abdulazimova A."/>
            <person name="Shahmuradov I."/>
        </authorList>
    </citation>
    <scope>NUCLEOTIDE SEQUENCE [LARGE SCALE GENOMIC DNA]</scope>
    <source>
        <strain evidence="2">cv. AG2017</strain>
        <tissue evidence="1">Leaf</tissue>
    </source>
</reference>
<dbReference type="EMBL" id="PGOL01003268">
    <property type="protein sequence ID" value="PKI41851.1"/>
    <property type="molecule type" value="Genomic_DNA"/>
</dbReference>
<sequence length="221" mass="24595">MPQLLVNVACRAAVLWSCGTDACWFLGNRSRRWGDFELLRAGILRCGTRALGKERLRIPWDQKSEWGPILGGLVARPAGTFVDHAWACQDIPDDSLKFYLLIGTTVSFRSLSSGYRMVVVLAACGEILSRIGYLELLGRHAQLPIVLEEGSALDGWLGFVLCPLDLLESLRLCIAEIALLRRGYLDAEPLPCQSIREEAREEFSERREPVHRSSPVASVSL</sequence>
<accession>A0A2I0ICY9</accession>
<name>A0A2I0ICY9_PUNGR</name>
<organism evidence="1 2">
    <name type="scientific">Punica granatum</name>
    <name type="common">Pomegranate</name>
    <dbReference type="NCBI Taxonomy" id="22663"/>
    <lineage>
        <taxon>Eukaryota</taxon>
        <taxon>Viridiplantae</taxon>
        <taxon>Streptophyta</taxon>
        <taxon>Embryophyta</taxon>
        <taxon>Tracheophyta</taxon>
        <taxon>Spermatophyta</taxon>
        <taxon>Magnoliopsida</taxon>
        <taxon>eudicotyledons</taxon>
        <taxon>Gunneridae</taxon>
        <taxon>Pentapetalae</taxon>
        <taxon>rosids</taxon>
        <taxon>malvids</taxon>
        <taxon>Myrtales</taxon>
        <taxon>Lythraceae</taxon>
        <taxon>Punica</taxon>
    </lineage>
</organism>
<dbReference type="AlphaFoldDB" id="A0A2I0ICY9"/>
<proteinExistence type="predicted"/>